<sequence>MSEAMFTVEEVKTKCQENSWLKIGGCDFEDDFMMELDYDYGLYTCQSLEELEQKMKQGNWSIRSAFAYDRLLFVNQVNGGDEWWTCYKHEDGSIESFESITFRSFINRGEFKQLLERLLQGPDAYWGRNEEKEGA</sequence>
<keyword evidence="1" id="KW-0614">Plasmid</keyword>
<geneLocation type="plasmid" evidence="1">
    <name>pAM65-52-3-235K</name>
</geneLocation>
<name>A0A160LJZ4_BACTI</name>
<evidence type="ECO:0000313" key="1">
    <source>
        <dbReference type="EMBL" id="AND28522.1"/>
    </source>
</evidence>
<dbReference type="PATRIC" id="fig|1430.6.peg.2120"/>
<dbReference type="AlphaFoldDB" id="A0A160LJZ4"/>
<dbReference type="RefSeq" id="WP_001287479.1">
    <property type="nucleotide sequence ID" value="NZ_CP013278.1"/>
</dbReference>
<dbReference type="EMBL" id="CP013278">
    <property type="protein sequence ID" value="AND28522.1"/>
    <property type="molecule type" value="Genomic_DNA"/>
</dbReference>
<gene>
    <name evidence="1" type="ORF">ATN07_32870</name>
</gene>
<proteinExistence type="predicted"/>
<reference evidence="1" key="1">
    <citation type="journal article" date="2017" name="Res. Microbiol.">
        <title>Comparative genomics of extrachromosomal elements in Bacillus thuringiensis subsp. israelensis.</title>
        <authorList>
            <person name="Bolotin A."/>
            <person name="Gillis A."/>
            <person name="Sanchis V."/>
            <person name="Nielsen-LeRoux C."/>
            <person name="Mahillon J."/>
            <person name="Lereclus D."/>
            <person name="Sorokin A."/>
        </authorList>
    </citation>
    <scope>NUCLEOTIDE SEQUENCE</scope>
    <source>
        <strain evidence="1">AM65-52</strain>
        <plasmid evidence="1">pAM65-52-3-235K</plasmid>
    </source>
</reference>
<organism evidence="1">
    <name type="scientific">Bacillus thuringiensis subsp. israelensis</name>
    <dbReference type="NCBI Taxonomy" id="1430"/>
    <lineage>
        <taxon>Bacteria</taxon>
        <taxon>Bacillati</taxon>
        <taxon>Bacillota</taxon>
        <taxon>Bacilli</taxon>
        <taxon>Bacillales</taxon>
        <taxon>Bacillaceae</taxon>
        <taxon>Bacillus</taxon>
        <taxon>Bacillus cereus group</taxon>
    </lineage>
</organism>
<accession>A0A160LJZ4</accession>
<protein>
    <submittedName>
        <fullName evidence="1">Uncharacterized protein</fullName>
    </submittedName>
</protein>